<dbReference type="EMBL" id="JAHESF010000006">
    <property type="protein sequence ID" value="MBT1696808.1"/>
    <property type="molecule type" value="Genomic_DNA"/>
</dbReference>
<dbReference type="Pfam" id="PF01494">
    <property type="entry name" value="FAD_binding_3"/>
    <property type="match status" value="1"/>
</dbReference>
<dbReference type="InterPro" id="IPR036188">
    <property type="entry name" value="FAD/NAD-bd_sf"/>
</dbReference>
<evidence type="ECO:0000313" key="4">
    <source>
        <dbReference type="EMBL" id="MBT1696808.1"/>
    </source>
</evidence>
<proteinExistence type="predicted"/>
<protein>
    <submittedName>
        <fullName evidence="4">FAD-dependent monooxygenase</fullName>
    </submittedName>
</protein>
<dbReference type="PANTHER" id="PTHR13789">
    <property type="entry name" value="MONOOXYGENASE"/>
    <property type="match status" value="1"/>
</dbReference>
<dbReference type="InterPro" id="IPR050493">
    <property type="entry name" value="FAD-dep_Monooxygenase_BioMet"/>
</dbReference>
<evidence type="ECO:0000256" key="1">
    <source>
        <dbReference type="ARBA" id="ARBA00023002"/>
    </source>
</evidence>
<name>A0AAP2DK28_9BACT</name>
<comment type="caution">
    <text evidence="4">The sequence shown here is derived from an EMBL/GenBank/DDBJ whole genome shotgun (WGS) entry which is preliminary data.</text>
</comment>
<dbReference type="InterPro" id="IPR002938">
    <property type="entry name" value="FAD-bd"/>
</dbReference>
<dbReference type="AlphaFoldDB" id="A0AAP2DK28"/>
<dbReference type="GO" id="GO:0004497">
    <property type="term" value="F:monooxygenase activity"/>
    <property type="evidence" value="ECO:0007669"/>
    <property type="project" value="UniProtKB-KW"/>
</dbReference>
<sequence>MKRTHAIIIGAGIAGPTMALFLKKAGITAAIYEAYGDLSDIGGPLNIAPNGMHILHALGLAQQVMDHGAVIDTNTFLNAKGKCIASFVNADARKFGFATVSIPRAELHRILVDAAQEQGIPIHYGKKLKNIRDREGQPVIAAFEDGTTAAGDLLIGADGINSFTRSLVLPESPSPEFTGVIGIGGFTDASAAEGSGLLAPNVMYMSFGPGEFFGFSRICPGNASAIGWWVNLPVDREVPKEEIRNVSLEKMKADLLIRFKGWHAPVENIIRNTNTLMMHNIQDLHNVRRWHKGRVILIGDAAHAMAPHAGQGASTSMEDAMLLAKLLRDPHGNYGQVFEDFQLARQDRVSSIIEQARKYGNSKKILSPVAVAFRDLFMRVFMRLFGPRLNARVYAYRIHWNE</sequence>
<evidence type="ECO:0000256" key="2">
    <source>
        <dbReference type="ARBA" id="ARBA00023033"/>
    </source>
</evidence>
<dbReference type="GO" id="GO:0071949">
    <property type="term" value="F:FAD binding"/>
    <property type="evidence" value="ECO:0007669"/>
    <property type="project" value="InterPro"/>
</dbReference>
<organism evidence="4 5">
    <name type="scientific">Chryseosolibacter histidini</name>
    <dbReference type="NCBI Taxonomy" id="2782349"/>
    <lineage>
        <taxon>Bacteria</taxon>
        <taxon>Pseudomonadati</taxon>
        <taxon>Bacteroidota</taxon>
        <taxon>Cytophagia</taxon>
        <taxon>Cytophagales</taxon>
        <taxon>Chryseotaleaceae</taxon>
        <taxon>Chryseosolibacter</taxon>
    </lineage>
</organism>
<keyword evidence="1" id="KW-0560">Oxidoreductase</keyword>
<evidence type="ECO:0000313" key="5">
    <source>
        <dbReference type="Proteomes" id="UP001319200"/>
    </source>
</evidence>
<dbReference type="Proteomes" id="UP001319200">
    <property type="component" value="Unassembled WGS sequence"/>
</dbReference>
<dbReference type="PANTHER" id="PTHR13789:SF309">
    <property type="entry name" value="PUTATIVE (AFU_ORTHOLOGUE AFUA_6G14510)-RELATED"/>
    <property type="match status" value="1"/>
</dbReference>
<dbReference type="PRINTS" id="PR00420">
    <property type="entry name" value="RNGMNOXGNASE"/>
</dbReference>
<gene>
    <name evidence="4" type="ORF">KK083_07990</name>
</gene>
<dbReference type="SUPFAM" id="SSF51905">
    <property type="entry name" value="FAD/NAD(P)-binding domain"/>
    <property type="match status" value="1"/>
</dbReference>
<keyword evidence="5" id="KW-1185">Reference proteome</keyword>
<keyword evidence="2 4" id="KW-0503">Monooxygenase</keyword>
<accession>A0AAP2DK28</accession>
<reference evidence="4 5" key="1">
    <citation type="submission" date="2021-05" db="EMBL/GenBank/DDBJ databases">
        <title>A Polyphasic approach of four new species of the genus Ohtaekwangia: Ohtaekwangia histidinii sp. nov., Ohtaekwangia cretensis sp. nov., Ohtaekwangia indiensis sp. nov., Ohtaekwangia reichenbachii sp. nov. from diverse environment.</title>
        <authorList>
            <person name="Octaviana S."/>
        </authorList>
    </citation>
    <scope>NUCLEOTIDE SEQUENCE [LARGE SCALE GENOMIC DNA]</scope>
    <source>
        <strain evidence="4 5">PWU4</strain>
    </source>
</reference>
<feature type="domain" description="FAD-binding" evidence="3">
    <location>
        <begin position="4"/>
        <end position="327"/>
    </location>
</feature>
<dbReference type="RefSeq" id="WP_254162267.1">
    <property type="nucleotide sequence ID" value="NZ_JAHESF010000006.1"/>
</dbReference>
<dbReference type="Gene3D" id="3.50.50.60">
    <property type="entry name" value="FAD/NAD(P)-binding domain"/>
    <property type="match status" value="1"/>
</dbReference>
<evidence type="ECO:0000259" key="3">
    <source>
        <dbReference type="Pfam" id="PF01494"/>
    </source>
</evidence>